<keyword evidence="2" id="KW-1133">Transmembrane helix</keyword>
<feature type="region of interest" description="Disordered" evidence="1">
    <location>
        <begin position="1"/>
        <end position="62"/>
    </location>
</feature>
<feature type="compositionally biased region" description="Polar residues" evidence="1">
    <location>
        <begin position="23"/>
        <end position="36"/>
    </location>
</feature>
<feature type="transmembrane region" description="Helical" evidence="2">
    <location>
        <begin position="393"/>
        <end position="417"/>
    </location>
</feature>
<feature type="transmembrane region" description="Helical" evidence="2">
    <location>
        <begin position="294"/>
        <end position="319"/>
    </location>
</feature>
<feature type="transmembrane region" description="Helical" evidence="2">
    <location>
        <begin position="122"/>
        <end position="143"/>
    </location>
</feature>
<evidence type="ECO:0000256" key="1">
    <source>
        <dbReference type="SAM" id="MobiDB-lite"/>
    </source>
</evidence>
<dbReference type="Proteomes" id="UP001153069">
    <property type="component" value="Unassembled WGS sequence"/>
</dbReference>
<keyword evidence="2" id="KW-0812">Transmembrane</keyword>
<evidence type="ECO:0008006" key="5">
    <source>
        <dbReference type="Google" id="ProtNLM"/>
    </source>
</evidence>
<protein>
    <recommendedName>
        <fullName evidence="5">Amino acid transporter transmembrane domain-containing protein</fullName>
    </recommendedName>
</protein>
<organism evidence="3 4">
    <name type="scientific">Seminavis robusta</name>
    <dbReference type="NCBI Taxonomy" id="568900"/>
    <lineage>
        <taxon>Eukaryota</taxon>
        <taxon>Sar</taxon>
        <taxon>Stramenopiles</taxon>
        <taxon>Ochrophyta</taxon>
        <taxon>Bacillariophyta</taxon>
        <taxon>Bacillariophyceae</taxon>
        <taxon>Bacillariophycidae</taxon>
        <taxon>Naviculales</taxon>
        <taxon>Naviculaceae</taxon>
        <taxon>Seminavis</taxon>
    </lineage>
</organism>
<dbReference type="AlphaFoldDB" id="A0A9N8EQR8"/>
<dbReference type="GO" id="GO:0016020">
    <property type="term" value="C:membrane"/>
    <property type="evidence" value="ECO:0007669"/>
    <property type="project" value="TreeGrafter"/>
</dbReference>
<feature type="transmembrane region" description="Helical" evidence="2">
    <location>
        <begin position="458"/>
        <end position="476"/>
    </location>
</feature>
<reference evidence="3" key="1">
    <citation type="submission" date="2020-06" db="EMBL/GenBank/DDBJ databases">
        <authorList>
            <consortium name="Plant Systems Biology data submission"/>
        </authorList>
    </citation>
    <scope>NUCLEOTIDE SEQUENCE</scope>
    <source>
        <strain evidence="3">D6</strain>
    </source>
</reference>
<dbReference type="PANTHER" id="PTHR22950:SF652">
    <property type="entry name" value="TRANSMEMBRANE AMINO ACID TRANSPORTER FAMILY PROTEIN"/>
    <property type="match status" value="1"/>
</dbReference>
<evidence type="ECO:0000313" key="3">
    <source>
        <dbReference type="EMBL" id="CAB9525561.1"/>
    </source>
</evidence>
<feature type="transmembrane region" description="Helical" evidence="2">
    <location>
        <begin position="348"/>
        <end position="372"/>
    </location>
</feature>
<keyword evidence="4" id="KW-1185">Reference proteome</keyword>
<feature type="transmembrane region" description="Helical" evidence="2">
    <location>
        <begin position="266"/>
        <end position="287"/>
    </location>
</feature>
<comment type="caution">
    <text evidence="3">The sequence shown here is derived from an EMBL/GenBank/DDBJ whole genome shotgun (WGS) entry which is preliminary data.</text>
</comment>
<evidence type="ECO:0000256" key="2">
    <source>
        <dbReference type="SAM" id="Phobius"/>
    </source>
</evidence>
<dbReference type="PANTHER" id="PTHR22950">
    <property type="entry name" value="AMINO ACID TRANSPORTER"/>
    <property type="match status" value="1"/>
</dbReference>
<evidence type="ECO:0000313" key="4">
    <source>
        <dbReference type="Proteomes" id="UP001153069"/>
    </source>
</evidence>
<accession>A0A9N8EQR8</accession>
<feature type="transmembrane region" description="Helical" evidence="2">
    <location>
        <begin position="203"/>
        <end position="222"/>
    </location>
</feature>
<gene>
    <name evidence="3" type="ORF">SEMRO_1693_G291640.1</name>
</gene>
<dbReference type="OrthoDB" id="1684102at2759"/>
<dbReference type="EMBL" id="CAICTM010001691">
    <property type="protein sequence ID" value="CAB9525561.1"/>
    <property type="molecule type" value="Genomic_DNA"/>
</dbReference>
<name>A0A9N8EQR8_9STRA</name>
<feature type="transmembrane region" description="Helical" evidence="2">
    <location>
        <begin position="91"/>
        <end position="110"/>
    </location>
</feature>
<feature type="transmembrane region" description="Helical" evidence="2">
    <location>
        <begin position="600"/>
        <end position="623"/>
    </location>
</feature>
<sequence>MEGGGAPTTITTSYIASDDGGITSLNASHKSPGASSNHHDDDIPMSDLSDHQSAAPASDDDEYHCLEDSTTVVEDDNQSTMMVDISQKVQSSNITAFVTLLKALFGVSLLSSPRVLGETGLVLGVLVYSLIVTACMGSCWCLLQARDKVATASSSSPETSTTATRPSLLTATSSSISATTTLSANAITYGDLGLSLLGVKQSVMINFLIVSLHICFGAGLVSSSMHQIAIVLGWDIVDDQYSDSQYENNNDSQEEEGEEEEEQQDAVWMAGRWILAAILFPLISALLQFRNIKGLFWVCFAGLLVFLVGCVGTMVYSTILVDNDGDGSLIWDLPDDAFVFKWGGIPDFVASTLCAMEGINLALPIANSYLASATLKSENKNYQSASAEIPKKSLISVVTSAIGAFGAMTLLISIFGYSSGLGGGEGTKYDKGSDDDNADCRTVAYCLDSELLSNVHRLSLAAALILTLPIILYPSLEMIEKWAEERHRQLKHGKTSSGQTVGSSWNGFVFQKPPETLQRKLQIEEFLFGTEPYFPGLHRHWRYRIAHASAVCLLAIADRPWNRALVLYKGVGLSIACFVLPVMLYIRASTLPVILAQPGLAAALAGLTTLGLVNLVLVFLSVFTEHNYLPTELHEGPPGPHHGEEEEAAHF</sequence>
<feature type="transmembrane region" description="Helical" evidence="2">
    <location>
        <begin position="566"/>
        <end position="588"/>
    </location>
</feature>
<proteinExistence type="predicted"/>
<dbReference type="GO" id="GO:0015179">
    <property type="term" value="F:L-amino acid transmembrane transporter activity"/>
    <property type="evidence" value="ECO:0007669"/>
    <property type="project" value="TreeGrafter"/>
</dbReference>
<keyword evidence="2" id="KW-0472">Membrane</keyword>